<reference evidence="3" key="1">
    <citation type="journal article" date="2013" name="Science">
        <title>The Amborella genome and the evolution of flowering plants.</title>
        <authorList>
            <consortium name="Amborella Genome Project"/>
        </authorList>
    </citation>
    <scope>NUCLEOTIDE SEQUENCE [LARGE SCALE GENOMIC DNA]</scope>
</reference>
<dbReference type="AlphaFoldDB" id="W1PAT4"/>
<evidence type="ECO:0000256" key="1">
    <source>
        <dbReference type="SAM" id="MobiDB-lite"/>
    </source>
</evidence>
<dbReference type="Proteomes" id="UP000017836">
    <property type="component" value="Unassembled WGS sequence"/>
</dbReference>
<dbReference type="Gramene" id="ERN04135">
    <property type="protein sequence ID" value="ERN04135"/>
    <property type="gene ID" value="AMTR_s00077p00064840"/>
</dbReference>
<dbReference type="EMBL" id="KI394293">
    <property type="protein sequence ID" value="ERN04135.1"/>
    <property type="molecule type" value="Genomic_DNA"/>
</dbReference>
<evidence type="ECO:0000313" key="2">
    <source>
        <dbReference type="EMBL" id="ERN04135.1"/>
    </source>
</evidence>
<sequence>MKIPRSHGRGSDIEGDKHGAGEFEGPPDGPDDTGGGDHGHWEHGLHSAGDGFSGSGGTISDTRGGGGGGGGGFSGASGGGI</sequence>
<name>W1PAT4_AMBTC</name>
<protein>
    <submittedName>
        <fullName evidence="2">Uncharacterized protein</fullName>
    </submittedName>
</protein>
<organism evidence="2 3">
    <name type="scientific">Amborella trichopoda</name>
    <dbReference type="NCBI Taxonomy" id="13333"/>
    <lineage>
        <taxon>Eukaryota</taxon>
        <taxon>Viridiplantae</taxon>
        <taxon>Streptophyta</taxon>
        <taxon>Embryophyta</taxon>
        <taxon>Tracheophyta</taxon>
        <taxon>Spermatophyta</taxon>
        <taxon>Magnoliopsida</taxon>
        <taxon>Amborellales</taxon>
        <taxon>Amborellaceae</taxon>
        <taxon>Amborella</taxon>
    </lineage>
</organism>
<proteinExistence type="predicted"/>
<dbReference type="HOGENOM" id="CLU_2577076_0_0_1"/>
<accession>W1PAT4</accession>
<feature type="region of interest" description="Disordered" evidence="1">
    <location>
        <begin position="1"/>
        <end position="81"/>
    </location>
</feature>
<feature type="compositionally biased region" description="Basic and acidic residues" evidence="1">
    <location>
        <begin position="9"/>
        <end position="21"/>
    </location>
</feature>
<keyword evidence="3" id="KW-1185">Reference proteome</keyword>
<feature type="compositionally biased region" description="Basic and acidic residues" evidence="1">
    <location>
        <begin position="35"/>
        <end position="45"/>
    </location>
</feature>
<evidence type="ECO:0000313" key="3">
    <source>
        <dbReference type="Proteomes" id="UP000017836"/>
    </source>
</evidence>
<feature type="compositionally biased region" description="Gly residues" evidence="1">
    <location>
        <begin position="51"/>
        <end position="81"/>
    </location>
</feature>
<gene>
    <name evidence="2" type="ORF">AMTR_s00077p00064840</name>
</gene>